<feature type="DNA-binding region" description="OmpR/PhoB-type" evidence="7">
    <location>
        <begin position="127"/>
        <end position="224"/>
    </location>
</feature>
<keyword evidence="5" id="KW-0804">Transcription</keyword>
<evidence type="ECO:0000256" key="3">
    <source>
        <dbReference type="ARBA" id="ARBA00023015"/>
    </source>
</evidence>
<gene>
    <name evidence="10" type="ORF">SAMN05444165_0860</name>
</gene>
<keyword evidence="2" id="KW-0902">Two-component regulatory system</keyword>
<dbReference type="GO" id="GO:0032993">
    <property type="term" value="C:protein-DNA complex"/>
    <property type="evidence" value="ECO:0007669"/>
    <property type="project" value="TreeGrafter"/>
</dbReference>
<feature type="domain" description="OmpR/PhoB-type" evidence="9">
    <location>
        <begin position="127"/>
        <end position="224"/>
    </location>
</feature>
<keyword evidence="11" id="KW-1185">Reference proteome</keyword>
<evidence type="ECO:0000256" key="6">
    <source>
        <dbReference type="PROSITE-ProRule" id="PRU00169"/>
    </source>
</evidence>
<dbReference type="InterPro" id="IPR001867">
    <property type="entry name" value="OmpR/PhoB-type_DNA-bd"/>
</dbReference>
<evidence type="ECO:0000259" key="8">
    <source>
        <dbReference type="PROSITE" id="PS50110"/>
    </source>
</evidence>
<dbReference type="InterPro" id="IPR011006">
    <property type="entry name" value="CheY-like_superfamily"/>
</dbReference>
<evidence type="ECO:0000256" key="7">
    <source>
        <dbReference type="PROSITE-ProRule" id="PRU01091"/>
    </source>
</evidence>
<dbReference type="OrthoDB" id="9802426at2"/>
<name>A0A1N6GMR2_9BURK</name>
<dbReference type="GO" id="GO:0000976">
    <property type="term" value="F:transcription cis-regulatory region binding"/>
    <property type="evidence" value="ECO:0007669"/>
    <property type="project" value="TreeGrafter"/>
</dbReference>
<dbReference type="SMART" id="SM00862">
    <property type="entry name" value="Trans_reg_C"/>
    <property type="match status" value="1"/>
</dbReference>
<evidence type="ECO:0000313" key="10">
    <source>
        <dbReference type="EMBL" id="SIO08814.1"/>
    </source>
</evidence>
<dbReference type="PROSITE" id="PS50110">
    <property type="entry name" value="RESPONSE_REGULATORY"/>
    <property type="match status" value="1"/>
</dbReference>
<sequence>MPKVLSVEDDELMIQEILSALSESGYEVDVARCGRDGIARVMAFTYDLVTLDRTLPDLDGLTILATMRDAGIDTPVLLVSSMSNVDERVRGLRAGGDDYLTKPFAREEMAARAEVLLRRKTPVRNVETCLQVGELAFDLLKRQASHHGEALDLQPTELKLLEYMMRHPGQVLTRTMIFEGVWGCRFDPGTNLIDVHVGRLRKKVSAAGEDPQIHTVRGSGYILS</sequence>
<dbReference type="InterPro" id="IPR001789">
    <property type="entry name" value="Sig_transdc_resp-reg_receiver"/>
</dbReference>
<dbReference type="SMART" id="SM00448">
    <property type="entry name" value="REC"/>
    <property type="match status" value="1"/>
</dbReference>
<dbReference type="Gene3D" id="6.10.250.690">
    <property type="match status" value="1"/>
</dbReference>
<feature type="modified residue" description="4-aspartylphosphate" evidence="6">
    <location>
        <position position="52"/>
    </location>
</feature>
<dbReference type="PANTHER" id="PTHR48111">
    <property type="entry name" value="REGULATOR OF RPOS"/>
    <property type="match status" value="1"/>
</dbReference>
<dbReference type="Proteomes" id="UP000185151">
    <property type="component" value="Unassembled WGS sequence"/>
</dbReference>
<dbReference type="PROSITE" id="PS51755">
    <property type="entry name" value="OMPR_PHOB"/>
    <property type="match status" value="1"/>
</dbReference>
<dbReference type="FunFam" id="1.10.10.10:FF:000005">
    <property type="entry name" value="Two-component system response regulator"/>
    <property type="match status" value="1"/>
</dbReference>
<dbReference type="SUPFAM" id="SSF52172">
    <property type="entry name" value="CheY-like"/>
    <property type="match status" value="1"/>
</dbReference>
<organism evidence="10 11">
    <name type="scientific">Paraburkholderia phenazinium</name>
    <dbReference type="NCBI Taxonomy" id="60549"/>
    <lineage>
        <taxon>Bacteria</taxon>
        <taxon>Pseudomonadati</taxon>
        <taxon>Pseudomonadota</taxon>
        <taxon>Betaproteobacteria</taxon>
        <taxon>Burkholderiales</taxon>
        <taxon>Burkholderiaceae</taxon>
        <taxon>Paraburkholderia</taxon>
    </lineage>
</organism>
<evidence type="ECO:0000256" key="2">
    <source>
        <dbReference type="ARBA" id="ARBA00023012"/>
    </source>
</evidence>
<dbReference type="Pfam" id="PF00072">
    <property type="entry name" value="Response_reg"/>
    <property type="match status" value="1"/>
</dbReference>
<evidence type="ECO:0000256" key="5">
    <source>
        <dbReference type="ARBA" id="ARBA00023163"/>
    </source>
</evidence>
<dbReference type="Pfam" id="PF00486">
    <property type="entry name" value="Trans_reg_C"/>
    <property type="match status" value="1"/>
</dbReference>
<dbReference type="Gene3D" id="1.10.10.10">
    <property type="entry name" value="Winged helix-like DNA-binding domain superfamily/Winged helix DNA-binding domain"/>
    <property type="match status" value="1"/>
</dbReference>
<protein>
    <submittedName>
        <fullName evidence="10">DNA-binding response regulator, OmpR family, contains REC and winged-helix (WHTH) domain</fullName>
    </submittedName>
</protein>
<feature type="domain" description="Response regulatory" evidence="8">
    <location>
        <begin position="3"/>
        <end position="117"/>
    </location>
</feature>
<dbReference type="GO" id="GO:0005829">
    <property type="term" value="C:cytosol"/>
    <property type="evidence" value="ECO:0007669"/>
    <property type="project" value="TreeGrafter"/>
</dbReference>
<keyword evidence="3" id="KW-0805">Transcription regulation</keyword>
<dbReference type="Gene3D" id="3.40.50.2300">
    <property type="match status" value="1"/>
</dbReference>
<dbReference type="InterPro" id="IPR039420">
    <property type="entry name" value="WalR-like"/>
</dbReference>
<dbReference type="InterPro" id="IPR036388">
    <property type="entry name" value="WH-like_DNA-bd_sf"/>
</dbReference>
<evidence type="ECO:0000259" key="9">
    <source>
        <dbReference type="PROSITE" id="PS51755"/>
    </source>
</evidence>
<dbReference type="CDD" id="cd00383">
    <property type="entry name" value="trans_reg_C"/>
    <property type="match status" value="1"/>
</dbReference>
<dbReference type="AlphaFoldDB" id="A0A1N6GMR2"/>
<evidence type="ECO:0000256" key="1">
    <source>
        <dbReference type="ARBA" id="ARBA00022553"/>
    </source>
</evidence>
<dbReference type="RefSeq" id="WP_074294377.1">
    <property type="nucleotide sequence ID" value="NZ_FSRU01000001.1"/>
</dbReference>
<reference evidence="10 11" key="1">
    <citation type="submission" date="2016-11" db="EMBL/GenBank/DDBJ databases">
        <authorList>
            <person name="Jaros S."/>
            <person name="Januszkiewicz K."/>
            <person name="Wedrychowicz H."/>
        </authorList>
    </citation>
    <scope>NUCLEOTIDE SEQUENCE [LARGE SCALE GENOMIC DNA]</scope>
    <source>
        <strain evidence="10 11">GAS95</strain>
    </source>
</reference>
<dbReference type="GO" id="GO:0006355">
    <property type="term" value="P:regulation of DNA-templated transcription"/>
    <property type="evidence" value="ECO:0007669"/>
    <property type="project" value="InterPro"/>
</dbReference>
<keyword evidence="1 6" id="KW-0597">Phosphoprotein</keyword>
<evidence type="ECO:0000313" key="11">
    <source>
        <dbReference type="Proteomes" id="UP000185151"/>
    </source>
</evidence>
<dbReference type="EMBL" id="FSRU01000001">
    <property type="protein sequence ID" value="SIO08814.1"/>
    <property type="molecule type" value="Genomic_DNA"/>
</dbReference>
<dbReference type="GO" id="GO:0000156">
    <property type="term" value="F:phosphorelay response regulator activity"/>
    <property type="evidence" value="ECO:0007669"/>
    <property type="project" value="TreeGrafter"/>
</dbReference>
<proteinExistence type="predicted"/>
<evidence type="ECO:0000256" key="4">
    <source>
        <dbReference type="ARBA" id="ARBA00023125"/>
    </source>
</evidence>
<dbReference type="PANTHER" id="PTHR48111:SF76">
    <property type="entry name" value="TWO-COMPONENT RESPONSE REGULATOR"/>
    <property type="match status" value="1"/>
</dbReference>
<accession>A0A1N6GMR2</accession>
<keyword evidence="4 7" id="KW-0238">DNA-binding</keyword>